<dbReference type="InterPro" id="IPR029420">
    <property type="entry name" value="MTBP_central"/>
</dbReference>
<feature type="domain" description="DM2" evidence="2">
    <location>
        <begin position="7"/>
        <end position="58"/>
    </location>
</feature>
<dbReference type="InParanoid" id="G3IPU8"/>
<feature type="transmembrane region" description="Helical" evidence="1">
    <location>
        <begin position="64"/>
        <end position="84"/>
    </location>
</feature>
<evidence type="ECO:0000313" key="3">
    <source>
        <dbReference type="EMBL" id="EGV91321.1"/>
    </source>
</evidence>
<evidence type="ECO:0000313" key="4">
    <source>
        <dbReference type="Proteomes" id="UP000001075"/>
    </source>
</evidence>
<accession>G3IPU8</accession>
<dbReference type="STRING" id="10029.G3IPU8"/>
<name>G3IPU8_CRIGR</name>
<dbReference type="AlphaFoldDB" id="G3IPU8"/>
<evidence type="ECO:0000259" key="2">
    <source>
        <dbReference type="Pfam" id="PF14919"/>
    </source>
</evidence>
<proteinExistence type="predicted"/>
<keyword evidence="1" id="KW-1133">Transmembrane helix</keyword>
<organism evidence="3 4">
    <name type="scientific">Cricetulus griseus</name>
    <name type="common">Chinese hamster</name>
    <name type="synonym">Cricetulus barabensis griseus</name>
    <dbReference type="NCBI Taxonomy" id="10029"/>
    <lineage>
        <taxon>Eukaryota</taxon>
        <taxon>Metazoa</taxon>
        <taxon>Chordata</taxon>
        <taxon>Craniata</taxon>
        <taxon>Vertebrata</taxon>
        <taxon>Euteleostomi</taxon>
        <taxon>Mammalia</taxon>
        <taxon>Eutheria</taxon>
        <taxon>Euarchontoglires</taxon>
        <taxon>Glires</taxon>
        <taxon>Rodentia</taxon>
        <taxon>Myomorpha</taxon>
        <taxon>Muroidea</taxon>
        <taxon>Cricetidae</taxon>
        <taxon>Cricetinae</taxon>
        <taxon>Cricetulus</taxon>
    </lineage>
</organism>
<dbReference type="PaxDb" id="10029-XP_007629422.1"/>
<dbReference type="Pfam" id="PF14919">
    <property type="entry name" value="MTBP_mid"/>
    <property type="match status" value="1"/>
</dbReference>
<evidence type="ECO:0000256" key="1">
    <source>
        <dbReference type="SAM" id="Phobius"/>
    </source>
</evidence>
<sequence length="104" mass="11623">MSLCPAERRQAADQPEAVSTEELKSLLLLTRERFLGHSDALNPKAVLIHPDKMKAAAGMVSGKFSVILNVLVVVVCVTFLLNFINYVGQVKIYFTHLENDRFFS</sequence>
<keyword evidence="1" id="KW-0472">Membrane</keyword>
<dbReference type="Proteomes" id="UP000001075">
    <property type="component" value="Unassembled WGS sequence"/>
</dbReference>
<dbReference type="EMBL" id="JH015939">
    <property type="protein sequence ID" value="EGV91321.1"/>
    <property type="molecule type" value="Genomic_DNA"/>
</dbReference>
<keyword evidence="1" id="KW-0812">Transmembrane</keyword>
<reference evidence="4" key="1">
    <citation type="journal article" date="2011" name="Nat. Biotechnol.">
        <title>The genomic sequence of the Chinese hamster ovary (CHO)-K1 cell line.</title>
        <authorList>
            <person name="Xu X."/>
            <person name="Nagarajan H."/>
            <person name="Lewis N.E."/>
            <person name="Pan S."/>
            <person name="Cai Z."/>
            <person name="Liu X."/>
            <person name="Chen W."/>
            <person name="Xie M."/>
            <person name="Wang W."/>
            <person name="Hammond S."/>
            <person name="Andersen M.R."/>
            <person name="Neff N."/>
            <person name="Passarelli B."/>
            <person name="Koh W."/>
            <person name="Fan H.C."/>
            <person name="Wang J."/>
            <person name="Gui Y."/>
            <person name="Lee K.H."/>
            <person name="Betenbaugh M.J."/>
            <person name="Quake S.R."/>
            <person name="Famili I."/>
            <person name="Palsson B.O."/>
            <person name="Wang J."/>
        </authorList>
    </citation>
    <scope>NUCLEOTIDE SEQUENCE [LARGE SCALE GENOMIC DNA]</scope>
    <source>
        <strain evidence="4">CHO K1 cell line</strain>
    </source>
</reference>
<protein>
    <submittedName>
        <fullName evidence="3">Mdm2-binding protein</fullName>
    </submittedName>
</protein>
<gene>
    <name evidence="3" type="ORF">I79_026028</name>
</gene>